<dbReference type="PROSITE" id="PS51257">
    <property type="entry name" value="PROKAR_LIPOPROTEIN"/>
    <property type="match status" value="1"/>
</dbReference>
<evidence type="ECO:0000313" key="7">
    <source>
        <dbReference type="Proteomes" id="UP000014463"/>
    </source>
</evidence>
<dbReference type="eggNOG" id="COG1566">
    <property type="taxonomic scope" value="Bacteria"/>
</dbReference>
<accession>S2KKY0</accession>
<protein>
    <recommendedName>
        <fullName evidence="5">YbhG-like alpha-helical hairpin domain-containing protein</fullName>
    </recommendedName>
</protein>
<dbReference type="SUPFAM" id="SSF111369">
    <property type="entry name" value="HlyD-like secretion proteins"/>
    <property type="match status" value="1"/>
</dbReference>
<keyword evidence="7" id="KW-1185">Reference proteome</keyword>
<evidence type="ECO:0000259" key="5">
    <source>
        <dbReference type="Pfam" id="PF25881"/>
    </source>
</evidence>
<name>S2KKY0_LITA3</name>
<dbReference type="GO" id="GO:0030313">
    <property type="term" value="C:cell envelope"/>
    <property type="evidence" value="ECO:0007669"/>
    <property type="project" value="UniProtKB-SubCell"/>
</dbReference>
<keyword evidence="4" id="KW-0732">Signal</keyword>
<dbReference type="Pfam" id="PF25881">
    <property type="entry name" value="HH_YBHG"/>
    <property type="match status" value="1"/>
</dbReference>
<dbReference type="Gene3D" id="2.40.50.100">
    <property type="match status" value="1"/>
</dbReference>
<feature type="signal peptide" evidence="4">
    <location>
        <begin position="1"/>
        <end position="20"/>
    </location>
</feature>
<reference evidence="6 7" key="1">
    <citation type="journal article" date="2013" name="Genome Announc.">
        <title>Draft genome sequence of the moderately halophilic gammaproteobacterium Halomonas anticariensis FP35.</title>
        <authorList>
            <person name="Tahrioui A."/>
            <person name="Quesada E."/>
            <person name="Llamas I."/>
        </authorList>
    </citation>
    <scope>NUCLEOTIDE SEQUENCE [LARGE SCALE GENOMIC DNA]</scope>
    <source>
        <strain evidence="7">DSM 16096 / CECT 5854 / LMG 22089 / FP35</strain>
    </source>
</reference>
<dbReference type="PANTHER" id="PTHR32347:SF29">
    <property type="entry name" value="UPF0194 MEMBRANE PROTEIN YBHG"/>
    <property type="match status" value="1"/>
</dbReference>
<evidence type="ECO:0000256" key="4">
    <source>
        <dbReference type="SAM" id="SignalP"/>
    </source>
</evidence>
<comment type="caution">
    <text evidence="6">The sequence shown here is derived from an EMBL/GenBank/DDBJ whole genome shotgun (WGS) entry which is preliminary data.</text>
</comment>
<proteinExistence type="predicted"/>
<comment type="subcellular location">
    <subcellularLocation>
        <location evidence="1">Cell envelope</location>
    </subcellularLocation>
</comment>
<dbReference type="OrthoDB" id="8558741at2"/>
<dbReference type="Proteomes" id="UP000014463">
    <property type="component" value="Unassembled WGS sequence"/>
</dbReference>
<evidence type="ECO:0000256" key="1">
    <source>
        <dbReference type="ARBA" id="ARBA00004196"/>
    </source>
</evidence>
<gene>
    <name evidence="6" type="ORF">L861_23575</name>
</gene>
<evidence type="ECO:0000256" key="3">
    <source>
        <dbReference type="SAM" id="Coils"/>
    </source>
</evidence>
<feature type="chain" id="PRO_5004498292" description="YbhG-like alpha-helical hairpin domain-containing protein" evidence="4">
    <location>
        <begin position="21"/>
        <end position="324"/>
    </location>
</feature>
<dbReference type="InterPro" id="IPR059052">
    <property type="entry name" value="HH_YbhG-like"/>
</dbReference>
<dbReference type="EMBL" id="ASTJ01000023">
    <property type="protein sequence ID" value="EPC02797.1"/>
    <property type="molecule type" value="Genomic_DNA"/>
</dbReference>
<evidence type="ECO:0000256" key="2">
    <source>
        <dbReference type="ARBA" id="ARBA00023054"/>
    </source>
</evidence>
<organism evidence="6 7">
    <name type="scientific">Litchfieldella anticariensis (strain DSM 16096 / CECT 5854 / CIP 108499 / LMG 22089 / FP35)</name>
    <name type="common">Halomonas anticariensis</name>
    <dbReference type="NCBI Taxonomy" id="1121939"/>
    <lineage>
        <taxon>Bacteria</taxon>
        <taxon>Pseudomonadati</taxon>
        <taxon>Pseudomonadota</taxon>
        <taxon>Gammaproteobacteria</taxon>
        <taxon>Oceanospirillales</taxon>
        <taxon>Halomonadaceae</taxon>
        <taxon>Litchfieldella</taxon>
    </lineage>
</organism>
<dbReference type="PATRIC" id="fig|1121939.11.peg.1710"/>
<dbReference type="Gene3D" id="1.10.287.470">
    <property type="entry name" value="Helix hairpin bin"/>
    <property type="match status" value="2"/>
</dbReference>
<dbReference type="AlphaFoldDB" id="S2KKY0"/>
<dbReference type="InterPro" id="IPR050465">
    <property type="entry name" value="UPF0194_transport"/>
</dbReference>
<feature type="domain" description="YbhG-like alpha-helical hairpin" evidence="5">
    <location>
        <begin position="69"/>
        <end position="191"/>
    </location>
</feature>
<dbReference type="PANTHER" id="PTHR32347">
    <property type="entry name" value="EFFLUX SYSTEM COMPONENT YKNX-RELATED"/>
    <property type="match status" value="1"/>
</dbReference>
<feature type="coiled-coil region" evidence="3">
    <location>
        <begin position="77"/>
        <end position="201"/>
    </location>
</feature>
<evidence type="ECO:0000313" key="6">
    <source>
        <dbReference type="EMBL" id="EPC02797.1"/>
    </source>
</evidence>
<dbReference type="STRING" id="1121939.L861_23575"/>
<dbReference type="RefSeq" id="WP_016416212.1">
    <property type="nucleotide sequence ID" value="NZ_AUAB01000015.1"/>
</dbReference>
<keyword evidence="2 3" id="KW-0175">Coiled coil</keyword>
<sequence>MFLERRHRPIWLLLVLLAMAGCNDSPPTLPGTLEWDRIALPAEVSEPVLRWSVTEGENVNAGDILLELDGRRQEARLDQTRGELAGAEARLAELTHGPREETIDAARADLARAQSAYEQAVRDYRRTAELRQQNATSQAAFEQARANRDQRRAAVATLEAQLRELTRGERPERIAQAAADVAAARARLQELQIERERLIVRAPRDGKVDALPFHPGDQPAAGATLVSLLVGEAPYARLFVPAPQRTALSPGDQLQVRVEGVETPFTATLESISSEPAFTPYYALVGDDANRLVYRAEARLEGEAARRLPAGLPISVELDNGQHR</sequence>